<sequence length="200" mass="21942">MRGRGRGSGGFTLLEVLVALSITAVILGTLYSSFFVIQRAVQATEETLVTLHEARAALDVMRREVEAAFTMDGTEGKEMFIVKDRDFYGAQASGMSFVTHASVLHGPARVSYEVVDIDGRLTLIKTLTTIGRNEDDAPKAEMVEEIASFSVEALISGSEWVRTWNRNTMPPKVRISLEVPLAGRTVKLTVTALPRKGRKI</sequence>
<comment type="similarity">
    <text evidence="2">Belongs to the GSP J family.</text>
</comment>
<keyword evidence="6" id="KW-0997">Cell inner membrane</keyword>
<dbReference type="InterPro" id="IPR010055">
    <property type="entry name" value="T2SS_protein-GspJ"/>
</dbReference>
<dbReference type="PROSITE" id="PS00409">
    <property type="entry name" value="PROKAR_NTER_METHYL"/>
    <property type="match status" value="1"/>
</dbReference>
<dbReference type="EMBL" id="LAZR01008541">
    <property type="protein sequence ID" value="KKM78105.1"/>
    <property type="molecule type" value="Genomic_DNA"/>
</dbReference>
<proteinExistence type="inferred from homology"/>
<protein>
    <recommendedName>
        <fullName evidence="3">Type II secretion system protein J</fullName>
    </recommendedName>
</protein>
<evidence type="ECO:0000256" key="2">
    <source>
        <dbReference type="ARBA" id="ARBA00011084"/>
    </source>
</evidence>
<dbReference type="InterPro" id="IPR012902">
    <property type="entry name" value="N_methyl_site"/>
</dbReference>
<keyword evidence="7 10" id="KW-0812">Transmembrane</keyword>
<keyword evidence="9 10" id="KW-0472">Membrane</keyword>
<keyword evidence="4" id="KW-1003">Cell membrane</keyword>
<dbReference type="PANTHER" id="PTHR39583">
    <property type="entry name" value="TYPE II SECRETION SYSTEM PROTEIN J-RELATED"/>
    <property type="match status" value="1"/>
</dbReference>
<evidence type="ECO:0000256" key="9">
    <source>
        <dbReference type="ARBA" id="ARBA00023136"/>
    </source>
</evidence>
<keyword evidence="8 10" id="KW-1133">Transmembrane helix</keyword>
<dbReference type="GO" id="GO:0005886">
    <property type="term" value="C:plasma membrane"/>
    <property type="evidence" value="ECO:0007669"/>
    <property type="project" value="UniProtKB-SubCell"/>
</dbReference>
<comment type="subcellular location">
    <subcellularLocation>
        <location evidence="1">Cell inner membrane</location>
        <topology evidence="1">Single-pass membrane protein</topology>
    </subcellularLocation>
</comment>
<evidence type="ECO:0000256" key="3">
    <source>
        <dbReference type="ARBA" id="ARBA00021539"/>
    </source>
</evidence>
<evidence type="ECO:0000256" key="7">
    <source>
        <dbReference type="ARBA" id="ARBA00022692"/>
    </source>
</evidence>
<dbReference type="NCBIfam" id="TIGR02532">
    <property type="entry name" value="IV_pilin_GFxxxE"/>
    <property type="match status" value="1"/>
</dbReference>
<dbReference type="SUPFAM" id="SSF54523">
    <property type="entry name" value="Pili subunits"/>
    <property type="match status" value="1"/>
</dbReference>
<organism evidence="11">
    <name type="scientific">marine sediment metagenome</name>
    <dbReference type="NCBI Taxonomy" id="412755"/>
    <lineage>
        <taxon>unclassified sequences</taxon>
        <taxon>metagenomes</taxon>
        <taxon>ecological metagenomes</taxon>
    </lineage>
</organism>
<evidence type="ECO:0000256" key="1">
    <source>
        <dbReference type="ARBA" id="ARBA00004377"/>
    </source>
</evidence>
<dbReference type="Pfam" id="PF07963">
    <property type="entry name" value="N_methyl"/>
    <property type="match status" value="1"/>
</dbReference>
<dbReference type="InterPro" id="IPR045584">
    <property type="entry name" value="Pilin-like"/>
</dbReference>
<accession>A0A0F9MML9</accession>
<evidence type="ECO:0000256" key="10">
    <source>
        <dbReference type="SAM" id="Phobius"/>
    </source>
</evidence>
<evidence type="ECO:0000313" key="11">
    <source>
        <dbReference type="EMBL" id="KKM78105.1"/>
    </source>
</evidence>
<evidence type="ECO:0000256" key="6">
    <source>
        <dbReference type="ARBA" id="ARBA00022519"/>
    </source>
</evidence>
<evidence type="ECO:0000256" key="8">
    <source>
        <dbReference type="ARBA" id="ARBA00022989"/>
    </source>
</evidence>
<name>A0A0F9MML9_9ZZZZ</name>
<evidence type="ECO:0000256" key="5">
    <source>
        <dbReference type="ARBA" id="ARBA00022481"/>
    </source>
</evidence>
<evidence type="ECO:0000256" key="4">
    <source>
        <dbReference type="ARBA" id="ARBA00022475"/>
    </source>
</evidence>
<comment type="caution">
    <text evidence="11">The sequence shown here is derived from an EMBL/GenBank/DDBJ whole genome shotgun (WGS) entry which is preliminary data.</text>
</comment>
<dbReference type="AlphaFoldDB" id="A0A0F9MML9"/>
<reference evidence="11" key="1">
    <citation type="journal article" date="2015" name="Nature">
        <title>Complex archaea that bridge the gap between prokaryotes and eukaryotes.</title>
        <authorList>
            <person name="Spang A."/>
            <person name="Saw J.H."/>
            <person name="Jorgensen S.L."/>
            <person name="Zaremba-Niedzwiedzka K."/>
            <person name="Martijn J."/>
            <person name="Lind A.E."/>
            <person name="van Eijk R."/>
            <person name="Schleper C."/>
            <person name="Guy L."/>
            <person name="Ettema T.J."/>
        </authorList>
    </citation>
    <scope>NUCLEOTIDE SEQUENCE</scope>
</reference>
<gene>
    <name evidence="11" type="ORF">LCGC14_1363290</name>
</gene>
<feature type="transmembrane region" description="Helical" evidence="10">
    <location>
        <begin position="12"/>
        <end position="37"/>
    </location>
</feature>
<keyword evidence="5" id="KW-0488">Methylation</keyword>
<dbReference type="PANTHER" id="PTHR39583:SF2">
    <property type="entry name" value="TYPE II SECRETION SYSTEM PROTEIN J"/>
    <property type="match status" value="1"/>
</dbReference>
<dbReference type="InterPro" id="IPR051621">
    <property type="entry name" value="T2SS_protein_J"/>
</dbReference>
<dbReference type="Pfam" id="PF11612">
    <property type="entry name" value="T2SSJ"/>
    <property type="match status" value="1"/>
</dbReference>